<dbReference type="EMBL" id="PFED01000196">
    <property type="protein sequence ID" value="PJE62477.1"/>
    <property type="molecule type" value="Genomic_DNA"/>
</dbReference>
<sequence length="128" mass="14312">EGNSWAKEWLKSEGREGKPAISAREGGHSTLNIQELFAKNDAKKQAQAKQVLGSALRGQFTMANQPQESVYDRSMKQLNEKEQTRVPLQLHVPESSRKGRGSLFATKKRKSTPQDLNRTEYKAGKSQG</sequence>
<accession>A0A2M8KRD6</accession>
<name>A0A2M8KRD6_9BACT</name>
<dbReference type="AlphaFoldDB" id="A0A2M8KRD6"/>
<feature type="non-terminal residue" evidence="2">
    <location>
        <position position="1"/>
    </location>
</feature>
<protein>
    <submittedName>
        <fullName evidence="2">Uncharacterized protein</fullName>
    </submittedName>
</protein>
<feature type="compositionally biased region" description="Basic and acidic residues" evidence="1">
    <location>
        <begin position="70"/>
        <end position="84"/>
    </location>
</feature>
<comment type="caution">
    <text evidence="2">The sequence shown here is derived from an EMBL/GenBank/DDBJ whole genome shotgun (WGS) entry which is preliminary data.</text>
</comment>
<dbReference type="Proteomes" id="UP000229554">
    <property type="component" value="Unassembled WGS sequence"/>
</dbReference>
<feature type="compositionally biased region" description="Basic and acidic residues" evidence="1">
    <location>
        <begin position="117"/>
        <end position="128"/>
    </location>
</feature>
<feature type="compositionally biased region" description="Basic and acidic residues" evidence="1">
    <location>
        <begin position="8"/>
        <end position="18"/>
    </location>
</feature>
<proteinExistence type="predicted"/>
<organism evidence="2 3">
    <name type="scientific">Candidatus Roizmanbacteria bacterium CG10_big_fil_rev_8_21_14_0_10_39_6</name>
    <dbReference type="NCBI Taxonomy" id="1974853"/>
    <lineage>
        <taxon>Bacteria</taxon>
        <taxon>Candidatus Roizmaniibacteriota</taxon>
    </lineage>
</organism>
<evidence type="ECO:0000256" key="1">
    <source>
        <dbReference type="SAM" id="MobiDB-lite"/>
    </source>
</evidence>
<feature type="region of interest" description="Disordered" evidence="1">
    <location>
        <begin position="1"/>
        <end position="27"/>
    </location>
</feature>
<feature type="region of interest" description="Disordered" evidence="1">
    <location>
        <begin position="61"/>
        <end position="128"/>
    </location>
</feature>
<evidence type="ECO:0000313" key="2">
    <source>
        <dbReference type="EMBL" id="PJE62477.1"/>
    </source>
</evidence>
<evidence type="ECO:0000313" key="3">
    <source>
        <dbReference type="Proteomes" id="UP000229554"/>
    </source>
</evidence>
<gene>
    <name evidence="2" type="ORF">COU88_04770</name>
</gene>
<reference evidence="3" key="1">
    <citation type="submission" date="2017-09" db="EMBL/GenBank/DDBJ databases">
        <title>Depth-based differentiation of microbial function through sediment-hosted aquifers and enrichment of novel symbionts in the deep terrestrial subsurface.</title>
        <authorList>
            <person name="Probst A.J."/>
            <person name="Ladd B."/>
            <person name="Jarett J.K."/>
            <person name="Geller-Mcgrath D.E."/>
            <person name="Sieber C.M.K."/>
            <person name="Emerson J.B."/>
            <person name="Anantharaman K."/>
            <person name="Thomas B.C."/>
            <person name="Malmstrom R."/>
            <person name="Stieglmeier M."/>
            <person name="Klingl A."/>
            <person name="Woyke T."/>
            <person name="Ryan C.M."/>
            <person name="Banfield J.F."/>
        </authorList>
    </citation>
    <scope>NUCLEOTIDE SEQUENCE [LARGE SCALE GENOMIC DNA]</scope>
</reference>